<protein>
    <submittedName>
        <fullName evidence="1">Uncharacterized protein</fullName>
    </submittedName>
</protein>
<gene>
    <name evidence="1" type="ORF">AWC04_02535</name>
</gene>
<dbReference type="RefSeq" id="WP_085092780.1">
    <property type="nucleotide sequence ID" value="NZ_JACKRW010000502.1"/>
</dbReference>
<organism evidence="1 2">
    <name type="scientific">Mycolicibacterium fallax</name>
    <name type="common">Mycobacterium fallax</name>
    <dbReference type="NCBI Taxonomy" id="1793"/>
    <lineage>
        <taxon>Bacteria</taxon>
        <taxon>Bacillati</taxon>
        <taxon>Actinomycetota</taxon>
        <taxon>Actinomycetes</taxon>
        <taxon>Mycobacteriales</taxon>
        <taxon>Mycobacteriaceae</taxon>
        <taxon>Mycolicibacterium</taxon>
    </lineage>
</organism>
<sequence length="107" mass="11324">MNTTATTATITAELERVARDAVSFPGRCGAWFVPAADYDLPAEVERVRVAVRKGAGVWTVRVDAVGSGWSDDDQDLIPVPLAAAEATLTLAGDLSSRPVRTSVQILI</sequence>
<dbReference type="Proteomes" id="UP000193484">
    <property type="component" value="Unassembled WGS sequence"/>
</dbReference>
<evidence type="ECO:0000313" key="1">
    <source>
        <dbReference type="EMBL" id="ORV08042.1"/>
    </source>
</evidence>
<keyword evidence="2" id="KW-1185">Reference proteome</keyword>
<dbReference type="EMBL" id="LQOJ01000017">
    <property type="protein sequence ID" value="ORV08042.1"/>
    <property type="molecule type" value="Genomic_DNA"/>
</dbReference>
<proteinExistence type="predicted"/>
<name>A0A1X1RK27_MYCFA</name>
<comment type="caution">
    <text evidence="1">The sequence shown here is derived from an EMBL/GenBank/DDBJ whole genome shotgun (WGS) entry which is preliminary data.</text>
</comment>
<dbReference type="STRING" id="1793.AWC04_02535"/>
<accession>A0A1X1RK27</accession>
<dbReference type="AlphaFoldDB" id="A0A1X1RK27"/>
<evidence type="ECO:0000313" key="2">
    <source>
        <dbReference type="Proteomes" id="UP000193484"/>
    </source>
</evidence>
<reference evidence="1 2" key="1">
    <citation type="submission" date="2016-01" db="EMBL/GenBank/DDBJ databases">
        <title>The new phylogeny of the genus Mycobacterium.</title>
        <authorList>
            <person name="Tarcisio F."/>
            <person name="Conor M."/>
            <person name="Antonella G."/>
            <person name="Elisabetta G."/>
            <person name="Giulia F.S."/>
            <person name="Sara T."/>
            <person name="Anna F."/>
            <person name="Clotilde B."/>
            <person name="Roberto B."/>
            <person name="Veronica D.S."/>
            <person name="Fabio R."/>
            <person name="Monica P."/>
            <person name="Olivier J."/>
            <person name="Enrico T."/>
            <person name="Nicola S."/>
        </authorList>
    </citation>
    <scope>NUCLEOTIDE SEQUENCE [LARGE SCALE GENOMIC DNA]</scope>
    <source>
        <strain evidence="1 2">DSM 44179</strain>
    </source>
</reference>